<keyword evidence="6" id="KW-0812">Transmembrane</keyword>
<evidence type="ECO:0000256" key="2">
    <source>
        <dbReference type="ARBA" id="ARBA00006247"/>
    </source>
</evidence>
<comment type="similarity">
    <text evidence="2">Belongs to the peptidase M20A family.</text>
</comment>
<protein>
    <submittedName>
        <fullName evidence="8">Acetylornithine deacetylase</fullName>
    </submittedName>
</protein>
<organism evidence="8 9">
    <name type="scientific">Flavilitoribacter nigricans (strain ATCC 23147 / DSM 23189 / NBRC 102662 / NCIMB 1420 / SS-2)</name>
    <name type="common">Lewinella nigricans</name>
    <dbReference type="NCBI Taxonomy" id="1122177"/>
    <lineage>
        <taxon>Bacteria</taxon>
        <taxon>Pseudomonadati</taxon>
        <taxon>Bacteroidota</taxon>
        <taxon>Saprospiria</taxon>
        <taxon>Saprospirales</taxon>
        <taxon>Lewinellaceae</taxon>
        <taxon>Flavilitoribacter</taxon>
    </lineage>
</organism>
<evidence type="ECO:0000256" key="4">
    <source>
        <dbReference type="ARBA" id="ARBA00022801"/>
    </source>
</evidence>
<dbReference type="PANTHER" id="PTHR43808">
    <property type="entry name" value="ACETYLORNITHINE DEACETYLASE"/>
    <property type="match status" value="1"/>
</dbReference>
<dbReference type="GO" id="GO:0046872">
    <property type="term" value="F:metal ion binding"/>
    <property type="evidence" value="ECO:0007669"/>
    <property type="project" value="UniProtKB-KW"/>
</dbReference>
<sequence length="495" mass="55182">MAPDSHKTTIMILKYFFAIAIVCGLVPQGFGQNSPPNNLTVSFKGQQLSMTEVLSHYLQIPSVSGNEKEAGQFLQQISKENGLYITPMGQENGNFNFAASIAPLSPELPNIIFLNHLDVVPAGDSAQWTHPPFSGKVLDGDIWGRGAFDNKGPAIMQLFSIIETARQFQGTQLPFNVTLLAVSCEETQCEGGIRYVLDNFLEQLNPTVVIGEGPPSIDQVLKSDPDQDLFGISVAHKRPLWLELELKVTTSGHGSVTPVEYANKEMVLALDRLLKRKQKAIYTPVNVDLLKQLGQLEKGVNAFALKNPKFFKWAIIPKVRKQPEMFALFSNTVTLTRMDSHNDVINVIPSKITAHLDCRLMPGQTTSDFIKEVRQRLRNDDIYVTVVHEAPAMTPSDDNHPFYQFLAGSLKAAYPDAEPISIMQPNFNDLGQFRARGITAFASTPIRMDREYLNSIHQFNERIPVAALEEGEAVFRDFILKCINSEPLPNDMVRK</sequence>
<dbReference type="SUPFAM" id="SSF55031">
    <property type="entry name" value="Bacterial exopeptidase dimerisation domain"/>
    <property type="match status" value="1"/>
</dbReference>
<dbReference type="Pfam" id="PF07687">
    <property type="entry name" value="M20_dimer"/>
    <property type="match status" value="1"/>
</dbReference>
<comment type="caution">
    <text evidence="8">The sequence shown here is derived from an EMBL/GenBank/DDBJ whole genome shotgun (WGS) entry which is preliminary data.</text>
</comment>
<evidence type="ECO:0000256" key="1">
    <source>
        <dbReference type="ARBA" id="ARBA00001947"/>
    </source>
</evidence>
<feature type="transmembrane region" description="Helical" evidence="6">
    <location>
        <begin position="12"/>
        <end position="30"/>
    </location>
</feature>
<dbReference type="EMBL" id="PDUD01000040">
    <property type="protein sequence ID" value="PHN02459.1"/>
    <property type="molecule type" value="Genomic_DNA"/>
</dbReference>
<proteinExistence type="inferred from homology"/>
<dbReference type="Gene3D" id="1.10.150.900">
    <property type="match status" value="1"/>
</dbReference>
<feature type="domain" description="Peptidase M20 dimerisation" evidence="7">
    <location>
        <begin position="250"/>
        <end position="379"/>
    </location>
</feature>
<dbReference type="OrthoDB" id="9792335at2"/>
<name>A0A2D0N2U5_FLAN2</name>
<dbReference type="Gene3D" id="3.40.630.10">
    <property type="entry name" value="Zn peptidases"/>
    <property type="match status" value="1"/>
</dbReference>
<keyword evidence="4" id="KW-0378">Hydrolase</keyword>
<accession>A0A2D0N2U5</accession>
<dbReference type="Pfam" id="PF01546">
    <property type="entry name" value="Peptidase_M20"/>
    <property type="match status" value="1"/>
</dbReference>
<dbReference type="InterPro" id="IPR002933">
    <property type="entry name" value="Peptidase_M20"/>
</dbReference>
<evidence type="ECO:0000259" key="7">
    <source>
        <dbReference type="Pfam" id="PF07687"/>
    </source>
</evidence>
<reference evidence="8 9" key="1">
    <citation type="submission" date="2017-10" db="EMBL/GenBank/DDBJ databases">
        <title>The draft genome sequence of Lewinella nigricans NBRC 102662.</title>
        <authorList>
            <person name="Wang K."/>
        </authorList>
    </citation>
    <scope>NUCLEOTIDE SEQUENCE [LARGE SCALE GENOMIC DNA]</scope>
    <source>
        <strain evidence="8 9">NBRC 102662</strain>
    </source>
</reference>
<dbReference type="Proteomes" id="UP000223913">
    <property type="component" value="Unassembled WGS sequence"/>
</dbReference>
<dbReference type="SUPFAM" id="SSF53187">
    <property type="entry name" value="Zn-dependent exopeptidases"/>
    <property type="match status" value="1"/>
</dbReference>
<keyword evidence="5" id="KW-0862">Zinc</keyword>
<keyword evidence="6" id="KW-0472">Membrane</keyword>
<dbReference type="PANTHER" id="PTHR43808:SF8">
    <property type="entry name" value="PEPTIDASE M20 DIMERISATION DOMAIN-CONTAINING PROTEIN"/>
    <property type="match status" value="1"/>
</dbReference>
<dbReference type="InterPro" id="IPR011650">
    <property type="entry name" value="Peptidase_M20_dimer"/>
</dbReference>
<dbReference type="InterPro" id="IPR050072">
    <property type="entry name" value="Peptidase_M20A"/>
</dbReference>
<evidence type="ECO:0000256" key="5">
    <source>
        <dbReference type="ARBA" id="ARBA00022833"/>
    </source>
</evidence>
<dbReference type="InterPro" id="IPR036264">
    <property type="entry name" value="Bact_exopeptidase_dim_dom"/>
</dbReference>
<gene>
    <name evidence="8" type="ORF">CRP01_32270</name>
</gene>
<dbReference type="Gene3D" id="3.30.70.360">
    <property type="match status" value="1"/>
</dbReference>
<evidence type="ECO:0000256" key="6">
    <source>
        <dbReference type="SAM" id="Phobius"/>
    </source>
</evidence>
<keyword evidence="9" id="KW-1185">Reference proteome</keyword>
<evidence type="ECO:0000256" key="3">
    <source>
        <dbReference type="ARBA" id="ARBA00022723"/>
    </source>
</evidence>
<dbReference type="GO" id="GO:0016787">
    <property type="term" value="F:hydrolase activity"/>
    <property type="evidence" value="ECO:0007669"/>
    <property type="project" value="UniProtKB-KW"/>
</dbReference>
<comment type="cofactor">
    <cofactor evidence="1">
        <name>Zn(2+)</name>
        <dbReference type="ChEBI" id="CHEBI:29105"/>
    </cofactor>
</comment>
<keyword evidence="3" id="KW-0479">Metal-binding</keyword>
<keyword evidence="6" id="KW-1133">Transmembrane helix</keyword>
<evidence type="ECO:0000313" key="8">
    <source>
        <dbReference type="EMBL" id="PHN02459.1"/>
    </source>
</evidence>
<dbReference type="AlphaFoldDB" id="A0A2D0N2U5"/>
<evidence type="ECO:0000313" key="9">
    <source>
        <dbReference type="Proteomes" id="UP000223913"/>
    </source>
</evidence>